<evidence type="ECO:0000256" key="2">
    <source>
        <dbReference type="ARBA" id="ARBA00022737"/>
    </source>
</evidence>
<feature type="compositionally biased region" description="Polar residues" evidence="7">
    <location>
        <begin position="49"/>
        <end position="58"/>
    </location>
</feature>
<dbReference type="PANTHER" id="PTHR23235">
    <property type="entry name" value="KRUEPPEL-LIKE TRANSCRIPTION FACTOR"/>
    <property type="match status" value="1"/>
</dbReference>
<dbReference type="GO" id="GO:0000981">
    <property type="term" value="F:DNA-binding transcription factor activity, RNA polymerase II-specific"/>
    <property type="evidence" value="ECO:0007669"/>
    <property type="project" value="TreeGrafter"/>
</dbReference>
<evidence type="ECO:0000256" key="7">
    <source>
        <dbReference type="SAM" id="MobiDB-lite"/>
    </source>
</evidence>
<feature type="domain" description="C2H2-type" evidence="8">
    <location>
        <begin position="279"/>
        <end position="306"/>
    </location>
</feature>
<feature type="region of interest" description="Disordered" evidence="7">
    <location>
        <begin position="371"/>
        <end position="546"/>
    </location>
</feature>
<sequence length="600" mass="63206">MASDEGNVATSTPPSSRHLQASTAGTALVPEETARLLKRQRESTPPSPNSFTTQQLHLLQSPAKSARLALAAGHSPPPPLTGAAALEDERRRREAEQPASPAPSSDNPSHRVLESLMQGDAQAMSRPSDAPPTAPTASMDSRSAAPSLSIIPGVGDQTEHQQDGMSPQSAHNSIDGAGVTASPAPMDVDGKLDGGDVHHVAGDERPQPGSLSYPGSLQASGSMTEASPRGMTFPTPGQEQTSPSLPGSRKHRCPYCSTEFTRHHNLKSHLLTHSQEKPFVCTECPLRFRRLHDLKRHGKLHTGEKPHTCPKCDRKFARGDALARHTKGAGGCAGRRTSMGSFADGDDFEGHTLDADESVMSGLAYDHPDDEELRRQSMPTVTTQQPSVSETDGHGAHARTYPPAMSRPSGSGLYPPNAAQAQAQVQVQGNSAGSTSVPNSMAGSHTPNTSVSSAPVAGNSAGLYSQAGMTESPKPLSPGISGHEPSSAPRQRSPGLSQQQSQANRRQTDLQSPHGLAKYPGLSHPGYATANSAGFTTSGNQTQDNSKNMFAQADPNVWAYIQTMDDKIKGLNERVATLEHELAMTKAQRDNGGGEVALSS</sequence>
<evidence type="ECO:0000256" key="6">
    <source>
        <dbReference type="SAM" id="Coils"/>
    </source>
</evidence>
<feature type="domain" description="C2H2-type" evidence="8">
    <location>
        <begin position="307"/>
        <end position="337"/>
    </location>
</feature>
<feature type="compositionally biased region" description="Polar residues" evidence="7">
    <location>
        <begin position="529"/>
        <end position="546"/>
    </location>
</feature>
<feature type="compositionally biased region" description="Polar residues" evidence="7">
    <location>
        <begin position="8"/>
        <end position="25"/>
    </location>
</feature>
<keyword evidence="3 5" id="KW-0863">Zinc-finger</keyword>
<dbReference type="Gene3D" id="3.30.160.60">
    <property type="entry name" value="Classic Zinc Finger"/>
    <property type="match status" value="3"/>
</dbReference>
<keyword evidence="1" id="KW-0479">Metal-binding</keyword>
<dbReference type="SUPFAM" id="SSF57667">
    <property type="entry name" value="beta-beta-alpha zinc fingers"/>
    <property type="match status" value="2"/>
</dbReference>
<feature type="compositionally biased region" description="Basic and acidic residues" evidence="7">
    <location>
        <begin position="87"/>
        <end position="96"/>
    </location>
</feature>
<comment type="caution">
    <text evidence="9">The sequence shown here is derived from an EMBL/GenBank/DDBJ whole genome shotgun (WGS) entry which is preliminary data.</text>
</comment>
<dbReference type="GO" id="GO:0000978">
    <property type="term" value="F:RNA polymerase II cis-regulatory region sequence-specific DNA binding"/>
    <property type="evidence" value="ECO:0007669"/>
    <property type="project" value="TreeGrafter"/>
</dbReference>
<dbReference type="GeneID" id="75834052"/>
<feature type="compositionally biased region" description="Polar residues" evidence="7">
    <location>
        <begin position="209"/>
        <end position="225"/>
    </location>
</feature>
<feature type="compositionally biased region" description="Low complexity" evidence="7">
    <location>
        <begin position="418"/>
        <end position="428"/>
    </location>
</feature>
<keyword evidence="10" id="KW-1185">Reference proteome</keyword>
<name>A0A9P9XWV2_9HYPO</name>
<dbReference type="FunFam" id="3.30.160.60:FF:000624">
    <property type="entry name" value="zinc finger protein 697"/>
    <property type="match status" value="1"/>
</dbReference>
<dbReference type="PANTHER" id="PTHR23235:SF120">
    <property type="entry name" value="KRUPPEL-LIKE FACTOR 15"/>
    <property type="match status" value="1"/>
</dbReference>
<evidence type="ECO:0000259" key="8">
    <source>
        <dbReference type="PROSITE" id="PS50157"/>
    </source>
</evidence>
<keyword evidence="4" id="KW-0862">Zinc</keyword>
<protein>
    <submittedName>
        <fullName evidence="9">Zinc finger and BTB domain-containing protein 7A</fullName>
    </submittedName>
</protein>
<evidence type="ECO:0000313" key="9">
    <source>
        <dbReference type="EMBL" id="KAI6779123.1"/>
    </source>
</evidence>
<dbReference type="FunFam" id="3.30.160.60:FF:000100">
    <property type="entry name" value="Zinc finger 45-like"/>
    <property type="match status" value="1"/>
</dbReference>
<dbReference type="RefSeq" id="XP_051359979.1">
    <property type="nucleotide sequence ID" value="XM_051508988.1"/>
</dbReference>
<feature type="compositionally biased region" description="Low complexity" evidence="7">
    <location>
        <begin position="97"/>
        <end position="107"/>
    </location>
</feature>
<gene>
    <name evidence="9" type="ORF">J7T54_007578</name>
</gene>
<keyword evidence="2" id="KW-0677">Repeat</keyword>
<feature type="compositionally biased region" description="Polar residues" evidence="7">
    <location>
        <begin position="235"/>
        <end position="245"/>
    </location>
</feature>
<dbReference type="EMBL" id="JAGIXG020000052">
    <property type="protein sequence ID" value="KAI6779123.1"/>
    <property type="molecule type" value="Genomic_DNA"/>
</dbReference>
<feature type="compositionally biased region" description="Basic and acidic residues" evidence="7">
    <location>
        <begin position="188"/>
        <end position="206"/>
    </location>
</feature>
<evidence type="ECO:0000256" key="5">
    <source>
        <dbReference type="PROSITE-ProRule" id="PRU00042"/>
    </source>
</evidence>
<feature type="compositionally biased region" description="Polar residues" evidence="7">
    <location>
        <begin position="429"/>
        <end position="453"/>
    </location>
</feature>
<keyword evidence="6" id="KW-0175">Coiled coil</keyword>
<dbReference type="PROSITE" id="PS00028">
    <property type="entry name" value="ZINC_FINGER_C2H2_1"/>
    <property type="match status" value="2"/>
</dbReference>
<evidence type="ECO:0000256" key="4">
    <source>
        <dbReference type="ARBA" id="ARBA00022833"/>
    </source>
</evidence>
<dbReference type="PROSITE" id="PS50157">
    <property type="entry name" value="ZINC_FINGER_C2H2_2"/>
    <property type="match status" value="3"/>
</dbReference>
<reference evidence="9" key="1">
    <citation type="journal article" date="2021" name="J Fungi (Basel)">
        <title>Genomic and Metabolomic Analyses of the Marine Fungus Emericellopsis cladophorae: Insights into Saltwater Adaptability Mechanisms and Its Biosynthetic Potential.</title>
        <authorList>
            <person name="Goncalves M.F.M."/>
            <person name="Hilario S."/>
            <person name="Van de Peer Y."/>
            <person name="Esteves A.C."/>
            <person name="Alves A."/>
        </authorList>
    </citation>
    <scope>NUCLEOTIDE SEQUENCE</scope>
    <source>
        <strain evidence="9">MUM 19.33</strain>
    </source>
</reference>
<dbReference type="OrthoDB" id="8117402at2759"/>
<dbReference type="Proteomes" id="UP001055219">
    <property type="component" value="Unassembled WGS sequence"/>
</dbReference>
<dbReference type="InterPro" id="IPR013087">
    <property type="entry name" value="Znf_C2H2_type"/>
</dbReference>
<feature type="compositionally biased region" description="Polar residues" evidence="7">
    <location>
        <begin position="488"/>
        <end position="511"/>
    </location>
</feature>
<dbReference type="Pfam" id="PF00096">
    <property type="entry name" value="zf-C2H2"/>
    <property type="match status" value="3"/>
</dbReference>
<feature type="domain" description="C2H2-type" evidence="8">
    <location>
        <begin position="251"/>
        <end position="278"/>
    </location>
</feature>
<dbReference type="AlphaFoldDB" id="A0A9P9XWV2"/>
<dbReference type="InterPro" id="IPR036236">
    <property type="entry name" value="Znf_C2H2_sf"/>
</dbReference>
<feature type="compositionally biased region" description="Polar residues" evidence="7">
    <location>
        <begin position="377"/>
        <end position="390"/>
    </location>
</feature>
<dbReference type="GO" id="GO:0008270">
    <property type="term" value="F:zinc ion binding"/>
    <property type="evidence" value="ECO:0007669"/>
    <property type="project" value="UniProtKB-KW"/>
</dbReference>
<reference evidence="9" key="2">
    <citation type="submission" date="2022-07" db="EMBL/GenBank/DDBJ databases">
        <authorList>
            <person name="Goncalves M.F.M."/>
            <person name="Hilario S."/>
            <person name="Van De Peer Y."/>
            <person name="Esteves A.C."/>
            <person name="Alves A."/>
        </authorList>
    </citation>
    <scope>NUCLEOTIDE SEQUENCE</scope>
    <source>
        <strain evidence="9">MUM 19.33</strain>
    </source>
</reference>
<dbReference type="SMART" id="SM00355">
    <property type="entry name" value="ZnF_C2H2"/>
    <property type="match status" value="3"/>
</dbReference>
<feature type="compositionally biased region" description="Polar residues" evidence="7">
    <location>
        <begin position="163"/>
        <end position="172"/>
    </location>
</feature>
<feature type="coiled-coil region" evidence="6">
    <location>
        <begin position="561"/>
        <end position="588"/>
    </location>
</feature>
<feature type="region of interest" description="Disordered" evidence="7">
    <location>
        <begin position="1"/>
        <end position="250"/>
    </location>
</feature>
<feature type="compositionally biased region" description="Basic and acidic residues" evidence="7">
    <location>
        <begin position="32"/>
        <end position="42"/>
    </location>
</feature>
<accession>A0A9P9XWV2</accession>
<evidence type="ECO:0000313" key="10">
    <source>
        <dbReference type="Proteomes" id="UP001055219"/>
    </source>
</evidence>
<organism evidence="9 10">
    <name type="scientific">Emericellopsis cladophorae</name>
    <dbReference type="NCBI Taxonomy" id="2686198"/>
    <lineage>
        <taxon>Eukaryota</taxon>
        <taxon>Fungi</taxon>
        <taxon>Dikarya</taxon>
        <taxon>Ascomycota</taxon>
        <taxon>Pezizomycotina</taxon>
        <taxon>Sordariomycetes</taxon>
        <taxon>Hypocreomycetidae</taxon>
        <taxon>Hypocreales</taxon>
        <taxon>Bionectriaceae</taxon>
        <taxon>Emericellopsis</taxon>
    </lineage>
</organism>
<evidence type="ECO:0000256" key="3">
    <source>
        <dbReference type="ARBA" id="ARBA00022771"/>
    </source>
</evidence>
<evidence type="ECO:0000256" key="1">
    <source>
        <dbReference type="ARBA" id="ARBA00022723"/>
    </source>
</evidence>
<proteinExistence type="predicted"/>